<dbReference type="EMBL" id="GL882888">
    <property type="protein sequence ID" value="EGF78471.1"/>
    <property type="molecule type" value="Genomic_DNA"/>
</dbReference>
<organism evidence="1 2">
    <name type="scientific">Batrachochytrium dendrobatidis (strain JAM81 / FGSC 10211)</name>
    <name type="common">Frog chytrid fungus</name>
    <dbReference type="NCBI Taxonomy" id="684364"/>
    <lineage>
        <taxon>Eukaryota</taxon>
        <taxon>Fungi</taxon>
        <taxon>Fungi incertae sedis</taxon>
        <taxon>Chytridiomycota</taxon>
        <taxon>Chytridiomycota incertae sedis</taxon>
        <taxon>Chytridiomycetes</taxon>
        <taxon>Rhizophydiales</taxon>
        <taxon>Rhizophydiales incertae sedis</taxon>
        <taxon>Batrachochytrium</taxon>
    </lineage>
</organism>
<evidence type="ECO:0000313" key="2">
    <source>
        <dbReference type="Proteomes" id="UP000007241"/>
    </source>
</evidence>
<dbReference type="GeneID" id="18243973"/>
<name>F4P7Y6_BATDJ</name>
<protein>
    <submittedName>
        <fullName evidence="1">Uncharacterized protein</fullName>
    </submittedName>
</protein>
<accession>F4P7Y6</accession>
<dbReference type="RefSeq" id="XP_006680856.1">
    <property type="nucleotide sequence ID" value="XM_006680793.1"/>
</dbReference>
<dbReference type="OrthoDB" id="10618556at2759"/>
<keyword evidence="2" id="KW-1185">Reference proteome</keyword>
<dbReference type="InParanoid" id="F4P7Y6"/>
<proteinExistence type="predicted"/>
<gene>
    <name evidence="1" type="ORF">BATDEDRAFT_90664</name>
</gene>
<evidence type="ECO:0000313" key="1">
    <source>
        <dbReference type="EMBL" id="EGF78471.1"/>
    </source>
</evidence>
<dbReference type="AlphaFoldDB" id="F4P7Y6"/>
<dbReference type="Proteomes" id="UP000007241">
    <property type="component" value="Unassembled WGS sequence"/>
</dbReference>
<reference evidence="1 2" key="1">
    <citation type="submission" date="2009-12" db="EMBL/GenBank/DDBJ databases">
        <title>The draft genome of Batrachochytrium dendrobatidis.</title>
        <authorList>
            <consortium name="US DOE Joint Genome Institute (JGI-PGF)"/>
            <person name="Kuo A."/>
            <person name="Salamov A."/>
            <person name="Schmutz J."/>
            <person name="Lucas S."/>
            <person name="Pitluck S."/>
            <person name="Rosenblum E."/>
            <person name="Stajich J."/>
            <person name="Eisen M."/>
            <person name="Grigoriev I.V."/>
        </authorList>
    </citation>
    <scope>NUCLEOTIDE SEQUENCE [LARGE SCALE GENOMIC DNA]</scope>
    <source>
        <strain evidence="2">JAM81 / FGSC 10211</strain>
    </source>
</reference>
<sequence>MINPLFQAKPRLLNALGLVQYRLPHAPTHCIFTTSTILPTNHFYRPLITPSQTALSQSKNILLALYTLRQPIIEITLWLTVISMAWGLRQTKKDMINTTEKFDACKKSLVQENHELRNRIELITSGDKTSLGGSSNQFTELDDEGLSKPKFGLY</sequence>
<dbReference type="HOGENOM" id="CLU_1703887_0_0_1"/>